<protein>
    <submittedName>
        <fullName evidence="1">Uncharacterized protein</fullName>
    </submittedName>
</protein>
<evidence type="ECO:0000313" key="2">
    <source>
        <dbReference type="Proteomes" id="UP000270094"/>
    </source>
</evidence>
<accession>A0A3P7KM33</accession>
<dbReference type="Proteomes" id="UP000270094">
    <property type="component" value="Unassembled WGS sequence"/>
</dbReference>
<dbReference type="AlphaFoldDB" id="A0A3P7KM33"/>
<sequence length="148" mass="16170">MYNPKHPLGSLPPTQQKLDQAKSKTLKLETTQMGTAERVDNREFSVLVPTGSFMSPAVCPSGPMSVYDPLGIIKATKSSTNYTAASFTNIVSRQANGLEASHTDATQEQPELKVKSINVRNFIAIDAKHIAYDLAYVLPIYDILLSVD</sequence>
<organism evidence="1 2">
    <name type="scientific">Strongylus vulgaris</name>
    <name type="common">Blood worm</name>
    <dbReference type="NCBI Taxonomy" id="40348"/>
    <lineage>
        <taxon>Eukaryota</taxon>
        <taxon>Metazoa</taxon>
        <taxon>Ecdysozoa</taxon>
        <taxon>Nematoda</taxon>
        <taxon>Chromadorea</taxon>
        <taxon>Rhabditida</taxon>
        <taxon>Rhabditina</taxon>
        <taxon>Rhabditomorpha</taxon>
        <taxon>Strongyloidea</taxon>
        <taxon>Strongylidae</taxon>
        <taxon>Strongylus</taxon>
    </lineage>
</organism>
<evidence type="ECO:0000313" key="1">
    <source>
        <dbReference type="EMBL" id="VDM68442.1"/>
    </source>
</evidence>
<keyword evidence="2" id="KW-1185">Reference proteome</keyword>
<proteinExistence type="predicted"/>
<gene>
    <name evidence="1" type="ORF">SVUK_LOCUS3440</name>
</gene>
<name>A0A3P7KM33_STRVU</name>
<dbReference type="EMBL" id="UYYB01008820">
    <property type="protein sequence ID" value="VDM68442.1"/>
    <property type="molecule type" value="Genomic_DNA"/>
</dbReference>
<reference evidence="1 2" key="1">
    <citation type="submission" date="2018-11" db="EMBL/GenBank/DDBJ databases">
        <authorList>
            <consortium name="Pathogen Informatics"/>
        </authorList>
    </citation>
    <scope>NUCLEOTIDE SEQUENCE [LARGE SCALE GENOMIC DNA]</scope>
</reference>